<proteinExistence type="predicted"/>
<accession>X1F466</accession>
<sequence>MLFFSFLGLFAGRNFPFSELFESHAHDYNNKEDKDKLYFFLGKKDTFVIFYLNIPDFLGFIKSKIN</sequence>
<name>X1F466_9ZZZZ</name>
<evidence type="ECO:0000313" key="1">
    <source>
        <dbReference type="EMBL" id="GAH27365.1"/>
    </source>
</evidence>
<comment type="caution">
    <text evidence="1">The sequence shown here is derived from an EMBL/GenBank/DDBJ whole genome shotgun (WGS) entry which is preliminary data.</text>
</comment>
<organism evidence="1">
    <name type="scientific">marine sediment metagenome</name>
    <dbReference type="NCBI Taxonomy" id="412755"/>
    <lineage>
        <taxon>unclassified sequences</taxon>
        <taxon>metagenomes</taxon>
        <taxon>ecological metagenomes</taxon>
    </lineage>
</organism>
<reference evidence="1" key="1">
    <citation type="journal article" date="2014" name="Front. Microbiol.">
        <title>High frequency of phylogenetically diverse reductive dehalogenase-homologous genes in deep subseafloor sedimentary metagenomes.</title>
        <authorList>
            <person name="Kawai M."/>
            <person name="Futagami T."/>
            <person name="Toyoda A."/>
            <person name="Takaki Y."/>
            <person name="Nishi S."/>
            <person name="Hori S."/>
            <person name="Arai W."/>
            <person name="Tsubouchi T."/>
            <person name="Morono Y."/>
            <person name="Uchiyama I."/>
            <person name="Ito T."/>
            <person name="Fujiyama A."/>
            <person name="Inagaki F."/>
            <person name="Takami H."/>
        </authorList>
    </citation>
    <scope>NUCLEOTIDE SEQUENCE</scope>
    <source>
        <strain evidence="1">Expedition CK06-06</strain>
    </source>
</reference>
<gene>
    <name evidence="1" type="ORF">S03H2_05629</name>
</gene>
<dbReference type="EMBL" id="BARU01002372">
    <property type="protein sequence ID" value="GAH27365.1"/>
    <property type="molecule type" value="Genomic_DNA"/>
</dbReference>
<dbReference type="AlphaFoldDB" id="X1F466"/>
<protein>
    <submittedName>
        <fullName evidence="1">Uncharacterized protein</fullName>
    </submittedName>
</protein>